<feature type="compositionally biased region" description="Basic and acidic residues" evidence="1">
    <location>
        <begin position="461"/>
        <end position="486"/>
    </location>
</feature>
<sequence length="486" mass="56060">MSNYPPVLFIGPQILKKSYQHWPTQIELVQLLWAESHYEVDESKFYARLNKLEQEIKLAHPTWQQQQIEAKMLAQISTQIAFEYDEAFYNGTFKLDGFSQKDAYVTKIPPFKQGMKEILQVLAPDQLDISGNSNLGQLLEATPYLVTSSYAVFIERILEARQKQYRVFMGAKGIFDEAEDTLNIYKINGSIHQPASLIFTEEDKAKNKNDEVVLFTKLAALAEERPLLFVGYETTDVSYQDLLKGIFGYFEDREAAQATISLVNFNTANEAISQKTYLDEATKQEIQLIESCDEALIFQYLKETHFNPAFQFEAKQQAYPAEDSIKSPLEKLEQLQVASQKRATAFEMVQPAVTIPAAKDPALEKKQHHEVPKIEHPKSPAQENAQKNKEKFDLEAFLAHLELEEQQQNKAELDAFHREKETRIKNAQKQQIIAKKEATKKVQTAPFSRANETIEQRPFISRKEKYQQEKTGYERKKQQHRHSIEA</sequence>
<keyword evidence="3" id="KW-1185">Reference proteome</keyword>
<dbReference type="RefSeq" id="WP_092654164.1">
    <property type="nucleotide sequence ID" value="NZ_FOHA01000029.1"/>
</dbReference>
<dbReference type="AlphaFoldDB" id="A0A1H9UG52"/>
<feature type="region of interest" description="Disordered" evidence="1">
    <location>
        <begin position="427"/>
        <end position="486"/>
    </location>
</feature>
<reference evidence="2 3" key="1">
    <citation type="submission" date="2016-10" db="EMBL/GenBank/DDBJ databases">
        <authorList>
            <person name="de Groot N.N."/>
        </authorList>
    </citation>
    <scope>NUCLEOTIDE SEQUENCE [LARGE SCALE GENOMIC DNA]</scope>
    <source>
        <strain evidence="2 3">DSM 13760</strain>
    </source>
</reference>
<dbReference type="Pfam" id="PF13289">
    <property type="entry name" value="SIR2_2"/>
    <property type="match status" value="1"/>
</dbReference>
<evidence type="ECO:0000256" key="1">
    <source>
        <dbReference type="SAM" id="MobiDB-lite"/>
    </source>
</evidence>
<feature type="compositionally biased region" description="Basic and acidic residues" evidence="1">
    <location>
        <begin position="361"/>
        <end position="378"/>
    </location>
</feature>
<protein>
    <submittedName>
        <fullName evidence="2">SIR2-like domain-containing protein</fullName>
    </submittedName>
</protein>
<gene>
    <name evidence="2" type="ORF">SAMN04488559_1293</name>
</gene>
<dbReference type="Proteomes" id="UP000198948">
    <property type="component" value="Unassembled WGS sequence"/>
</dbReference>
<proteinExistence type="predicted"/>
<evidence type="ECO:0000313" key="2">
    <source>
        <dbReference type="EMBL" id="SES08147.1"/>
    </source>
</evidence>
<evidence type="ECO:0000313" key="3">
    <source>
        <dbReference type="Proteomes" id="UP000198948"/>
    </source>
</evidence>
<dbReference type="STRING" id="142588.SAMN04488559_1293"/>
<name>A0A1H9UG52_9LACT</name>
<accession>A0A1H9UG52</accession>
<organism evidence="2 3">
    <name type="scientific">Isobaculum melis</name>
    <dbReference type="NCBI Taxonomy" id="142588"/>
    <lineage>
        <taxon>Bacteria</taxon>
        <taxon>Bacillati</taxon>
        <taxon>Bacillota</taxon>
        <taxon>Bacilli</taxon>
        <taxon>Lactobacillales</taxon>
        <taxon>Carnobacteriaceae</taxon>
        <taxon>Isobaculum</taxon>
    </lineage>
</organism>
<feature type="region of interest" description="Disordered" evidence="1">
    <location>
        <begin position="361"/>
        <end position="387"/>
    </location>
</feature>
<dbReference type="EMBL" id="FOHA01000029">
    <property type="protein sequence ID" value="SES08147.1"/>
    <property type="molecule type" value="Genomic_DNA"/>
</dbReference>
<dbReference type="OrthoDB" id="5521101at2"/>